<dbReference type="InterPro" id="IPR007016">
    <property type="entry name" value="O-antigen_ligase-rel_domated"/>
</dbReference>
<keyword evidence="2 5" id="KW-0812">Transmembrane</keyword>
<comment type="subcellular location">
    <subcellularLocation>
        <location evidence="1">Membrane</location>
        <topology evidence="1">Multi-pass membrane protein</topology>
    </subcellularLocation>
</comment>
<evidence type="ECO:0000313" key="7">
    <source>
        <dbReference type="EMBL" id="TMQ72210.1"/>
    </source>
</evidence>
<feature type="transmembrane region" description="Helical" evidence="5">
    <location>
        <begin position="127"/>
        <end position="151"/>
    </location>
</feature>
<feature type="domain" description="O-antigen ligase-related" evidence="6">
    <location>
        <begin position="163"/>
        <end position="297"/>
    </location>
</feature>
<comment type="caution">
    <text evidence="7">The sequence shown here is derived from an EMBL/GenBank/DDBJ whole genome shotgun (WGS) entry which is preliminary data.</text>
</comment>
<feature type="transmembrane region" description="Helical" evidence="5">
    <location>
        <begin position="6"/>
        <end position="30"/>
    </location>
</feature>
<evidence type="ECO:0000256" key="3">
    <source>
        <dbReference type="ARBA" id="ARBA00022989"/>
    </source>
</evidence>
<dbReference type="PANTHER" id="PTHR37422:SF13">
    <property type="entry name" value="LIPOPOLYSACCHARIDE BIOSYNTHESIS PROTEIN PA4999-RELATED"/>
    <property type="match status" value="1"/>
</dbReference>
<feature type="transmembrane region" description="Helical" evidence="5">
    <location>
        <begin position="197"/>
        <end position="214"/>
    </location>
</feature>
<organism evidence="7 8">
    <name type="scientific">Eiseniibacteriota bacterium</name>
    <dbReference type="NCBI Taxonomy" id="2212470"/>
    <lineage>
        <taxon>Bacteria</taxon>
        <taxon>Candidatus Eiseniibacteriota</taxon>
    </lineage>
</organism>
<evidence type="ECO:0000256" key="2">
    <source>
        <dbReference type="ARBA" id="ARBA00022692"/>
    </source>
</evidence>
<proteinExistence type="predicted"/>
<protein>
    <recommendedName>
        <fullName evidence="6">O-antigen ligase-related domain-containing protein</fullName>
    </recommendedName>
</protein>
<keyword evidence="4 5" id="KW-0472">Membrane</keyword>
<gene>
    <name evidence="7" type="ORF">E6K81_08145</name>
</gene>
<evidence type="ECO:0000313" key="8">
    <source>
        <dbReference type="Proteomes" id="UP000319771"/>
    </source>
</evidence>
<keyword evidence="3 5" id="KW-1133">Transmembrane helix</keyword>
<dbReference type="PANTHER" id="PTHR37422">
    <property type="entry name" value="TEICHURONIC ACID BIOSYNTHESIS PROTEIN TUAE"/>
    <property type="match status" value="1"/>
</dbReference>
<dbReference type="InterPro" id="IPR051533">
    <property type="entry name" value="WaaL-like"/>
</dbReference>
<feature type="transmembrane region" description="Helical" evidence="5">
    <location>
        <begin position="95"/>
        <end position="115"/>
    </location>
</feature>
<evidence type="ECO:0000256" key="5">
    <source>
        <dbReference type="SAM" id="Phobius"/>
    </source>
</evidence>
<reference evidence="7 8" key="1">
    <citation type="journal article" date="2019" name="Nat. Microbiol.">
        <title>Mediterranean grassland soil C-N compound turnover is dependent on rainfall and depth, and is mediated by genomically divergent microorganisms.</title>
        <authorList>
            <person name="Diamond S."/>
            <person name="Andeer P.F."/>
            <person name="Li Z."/>
            <person name="Crits-Christoph A."/>
            <person name="Burstein D."/>
            <person name="Anantharaman K."/>
            <person name="Lane K.R."/>
            <person name="Thomas B.C."/>
            <person name="Pan C."/>
            <person name="Northen T.R."/>
            <person name="Banfield J.F."/>
        </authorList>
    </citation>
    <scope>NUCLEOTIDE SEQUENCE [LARGE SCALE GENOMIC DNA]</scope>
    <source>
        <strain evidence="7">WS_11</strain>
    </source>
</reference>
<feature type="transmembrane region" description="Helical" evidence="5">
    <location>
        <begin position="324"/>
        <end position="341"/>
    </location>
</feature>
<dbReference type="Proteomes" id="UP000319771">
    <property type="component" value="Unassembled WGS sequence"/>
</dbReference>
<evidence type="ECO:0000256" key="4">
    <source>
        <dbReference type="ARBA" id="ARBA00023136"/>
    </source>
</evidence>
<dbReference type="GO" id="GO:0016020">
    <property type="term" value="C:membrane"/>
    <property type="evidence" value="ECO:0007669"/>
    <property type="project" value="UniProtKB-SubCell"/>
</dbReference>
<dbReference type="EMBL" id="VBPB01000116">
    <property type="protein sequence ID" value="TMQ72210.1"/>
    <property type="molecule type" value="Genomic_DNA"/>
</dbReference>
<feature type="transmembrane region" description="Helical" evidence="5">
    <location>
        <begin position="348"/>
        <end position="367"/>
    </location>
</feature>
<name>A0A538U8M3_UNCEI</name>
<sequence length="392" mass="40249">MYAAALPVAMAPMNLAAGLCALATVAVWLARPGPRWARNPTDLPALAWLAAMVIATLGSQDPAASAARLSRGLIPLITGVAAWHARDGRRGRAALAALLASTGIAALIGCGRFLAAGGRFPARAIGFGGSWMTFGLETMLLVSLGVGLAITTRGRWRLAALAASLAGAAGLVTSFTRSAWLGLAAALAVMVGLRRPRWLLVLGLALAAGAILPGDLGDRLRSAFDPGHPSNVERTMMWESGVHVFRDHPWIGAGLQNLRPLLEQYRSPLATEHPAHVHDSYLQVAISTGLVGLAAFLALCVALVRTAGAGFLGLRRAAGVGAGVRLGVTGGVVGFLVGALFDHAFGDLMLTFLLFTLVGLAWAAHGWDDAASPATTPASPAAARPDAMAGPT</sequence>
<accession>A0A538U8M3</accession>
<evidence type="ECO:0000259" key="6">
    <source>
        <dbReference type="Pfam" id="PF04932"/>
    </source>
</evidence>
<dbReference type="AlphaFoldDB" id="A0A538U8M3"/>
<dbReference type="Pfam" id="PF04932">
    <property type="entry name" value="Wzy_C"/>
    <property type="match status" value="1"/>
</dbReference>
<evidence type="ECO:0000256" key="1">
    <source>
        <dbReference type="ARBA" id="ARBA00004141"/>
    </source>
</evidence>
<feature type="transmembrane region" description="Helical" evidence="5">
    <location>
        <begin position="281"/>
        <end position="304"/>
    </location>
</feature>